<dbReference type="GO" id="GO:0170038">
    <property type="term" value="P:proteinogenic amino acid biosynthetic process"/>
    <property type="evidence" value="ECO:0007669"/>
    <property type="project" value="UniProtKB-ARBA"/>
</dbReference>
<reference evidence="7" key="1">
    <citation type="journal article" date="2020" name="Stud. Mycol.">
        <title>101 Dothideomycetes genomes: a test case for predicting lifestyles and emergence of pathogens.</title>
        <authorList>
            <person name="Haridas S."/>
            <person name="Albert R."/>
            <person name="Binder M."/>
            <person name="Bloem J."/>
            <person name="Labutti K."/>
            <person name="Salamov A."/>
            <person name="Andreopoulos B."/>
            <person name="Baker S."/>
            <person name="Barry K."/>
            <person name="Bills G."/>
            <person name="Bluhm B."/>
            <person name="Cannon C."/>
            <person name="Castanera R."/>
            <person name="Culley D."/>
            <person name="Daum C."/>
            <person name="Ezra D."/>
            <person name="Gonzalez J."/>
            <person name="Henrissat B."/>
            <person name="Kuo A."/>
            <person name="Liang C."/>
            <person name="Lipzen A."/>
            <person name="Lutzoni F."/>
            <person name="Magnuson J."/>
            <person name="Mondo S."/>
            <person name="Nolan M."/>
            <person name="Ohm R."/>
            <person name="Pangilinan J."/>
            <person name="Park H.-J."/>
            <person name="Ramirez L."/>
            <person name="Alfaro M."/>
            <person name="Sun H."/>
            <person name="Tritt A."/>
            <person name="Yoshinaga Y."/>
            <person name="Zwiers L.-H."/>
            <person name="Turgeon B."/>
            <person name="Goodwin S."/>
            <person name="Spatafora J."/>
            <person name="Crous P."/>
            <person name="Grigoriev I."/>
        </authorList>
    </citation>
    <scope>NUCLEOTIDE SEQUENCE</scope>
    <source>
        <strain evidence="7">CBS 207.26</strain>
    </source>
</reference>
<dbReference type="GO" id="GO:0016829">
    <property type="term" value="F:lyase activity"/>
    <property type="evidence" value="ECO:0007669"/>
    <property type="project" value="UniProtKB-KW"/>
</dbReference>
<evidence type="ECO:0000256" key="3">
    <source>
        <dbReference type="ARBA" id="ARBA00023014"/>
    </source>
</evidence>
<dbReference type="PANTHER" id="PTHR43822">
    <property type="entry name" value="HOMOACONITASE, MITOCHONDRIAL-RELATED"/>
    <property type="match status" value="1"/>
</dbReference>
<dbReference type="Proteomes" id="UP000800200">
    <property type="component" value="Unassembled WGS sequence"/>
</dbReference>
<organism evidence="7 8">
    <name type="scientific">Zopfia rhizophila CBS 207.26</name>
    <dbReference type="NCBI Taxonomy" id="1314779"/>
    <lineage>
        <taxon>Eukaryota</taxon>
        <taxon>Fungi</taxon>
        <taxon>Dikarya</taxon>
        <taxon>Ascomycota</taxon>
        <taxon>Pezizomycotina</taxon>
        <taxon>Dothideomycetes</taxon>
        <taxon>Dothideomycetes incertae sedis</taxon>
        <taxon>Zopfiaceae</taxon>
        <taxon>Zopfia</taxon>
    </lineage>
</organism>
<accession>A0A6A6DD56</accession>
<dbReference type="PRINTS" id="PR00415">
    <property type="entry name" value="ACONITASE"/>
</dbReference>
<dbReference type="SUPFAM" id="SSF52016">
    <property type="entry name" value="LeuD/IlvD-like"/>
    <property type="match status" value="1"/>
</dbReference>
<keyword evidence="4" id="KW-0456">Lyase</keyword>
<dbReference type="InterPro" id="IPR000573">
    <property type="entry name" value="AconitaseA/IPMdHydase_ssu_swvl"/>
</dbReference>
<dbReference type="Pfam" id="PF00694">
    <property type="entry name" value="Aconitase_C"/>
    <property type="match status" value="1"/>
</dbReference>
<protein>
    <submittedName>
        <fullName evidence="7">Aconitase family protein</fullName>
    </submittedName>
</protein>
<keyword evidence="2" id="KW-0408">Iron</keyword>
<evidence type="ECO:0000313" key="7">
    <source>
        <dbReference type="EMBL" id="KAF2176149.1"/>
    </source>
</evidence>
<evidence type="ECO:0000313" key="8">
    <source>
        <dbReference type="Proteomes" id="UP000800200"/>
    </source>
</evidence>
<dbReference type="InterPro" id="IPR001030">
    <property type="entry name" value="Acoase/IPM_deHydtase_lsu_aba"/>
</dbReference>
<dbReference type="PANTHER" id="PTHR43822:SF2">
    <property type="entry name" value="HOMOACONITASE, MITOCHONDRIAL"/>
    <property type="match status" value="1"/>
</dbReference>
<dbReference type="Pfam" id="PF00330">
    <property type="entry name" value="Aconitase"/>
    <property type="match status" value="1"/>
</dbReference>
<evidence type="ECO:0000256" key="1">
    <source>
        <dbReference type="ARBA" id="ARBA00022723"/>
    </source>
</evidence>
<keyword evidence="8" id="KW-1185">Reference proteome</keyword>
<dbReference type="EMBL" id="ML994714">
    <property type="protein sequence ID" value="KAF2176149.1"/>
    <property type="molecule type" value="Genomic_DNA"/>
</dbReference>
<dbReference type="GO" id="GO:0051536">
    <property type="term" value="F:iron-sulfur cluster binding"/>
    <property type="evidence" value="ECO:0007669"/>
    <property type="project" value="UniProtKB-KW"/>
</dbReference>
<gene>
    <name evidence="7" type="ORF">K469DRAFT_761259</name>
</gene>
<keyword evidence="3" id="KW-0411">Iron-sulfur</keyword>
<dbReference type="InterPro" id="IPR015931">
    <property type="entry name" value="Acnase/IPM_dHydase_lsu_aba_1/3"/>
</dbReference>
<feature type="domain" description="Aconitase A/isopropylmalate dehydratase small subunit swivel" evidence="6">
    <location>
        <begin position="630"/>
        <end position="692"/>
    </location>
</feature>
<dbReference type="GO" id="GO:0046872">
    <property type="term" value="F:metal ion binding"/>
    <property type="evidence" value="ECO:0007669"/>
    <property type="project" value="UniProtKB-KW"/>
</dbReference>
<evidence type="ECO:0000259" key="5">
    <source>
        <dbReference type="Pfam" id="PF00330"/>
    </source>
</evidence>
<dbReference type="Gene3D" id="3.20.19.10">
    <property type="entry name" value="Aconitase, domain 4"/>
    <property type="match status" value="1"/>
</dbReference>
<dbReference type="InterPro" id="IPR015928">
    <property type="entry name" value="Aconitase/3IPM_dehydase_swvl"/>
</dbReference>
<dbReference type="OrthoDB" id="419183at2759"/>
<dbReference type="AlphaFoldDB" id="A0A6A6DD56"/>
<proteinExistence type="predicted"/>
<evidence type="ECO:0000256" key="4">
    <source>
        <dbReference type="ARBA" id="ARBA00023239"/>
    </source>
</evidence>
<feature type="domain" description="Aconitase/3-isopropylmalate dehydratase large subunit alpha/beta/alpha" evidence="5">
    <location>
        <begin position="195"/>
        <end position="519"/>
    </location>
</feature>
<dbReference type="InterPro" id="IPR036008">
    <property type="entry name" value="Aconitase_4Fe-4S_dom"/>
</dbReference>
<dbReference type="InterPro" id="IPR050067">
    <property type="entry name" value="IPM_dehydratase_rel_enz"/>
</dbReference>
<dbReference type="GO" id="GO:0170034">
    <property type="term" value="P:L-amino acid biosynthetic process"/>
    <property type="evidence" value="ECO:0007669"/>
    <property type="project" value="UniProtKB-ARBA"/>
</dbReference>
<evidence type="ECO:0000259" key="6">
    <source>
        <dbReference type="Pfam" id="PF00694"/>
    </source>
</evidence>
<keyword evidence="1" id="KW-0479">Metal-binding</keyword>
<name>A0A6A6DD56_9PEZI</name>
<evidence type="ECO:0000256" key="2">
    <source>
        <dbReference type="ARBA" id="ARBA00023004"/>
    </source>
</evidence>
<dbReference type="SUPFAM" id="SSF53732">
    <property type="entry name" value="Aconitase iron-sulfur domain"/>
    <property type="match status" value="1"/>
</dbReference>
<sequence length="772" mass="84894">MAPSTFAMQLLDVLETTRRVHLSVFDLSQPPLQVLSTLAEWMQHDGYKREASALMQVLAIATASPDYGGMGLSREDVSTVNQSELLLLASAWLESLNSADRSSKLLVPLDIRPPNRPPMNVTEKIFALHDVSRKGWVRPGETILVSVDWILASEASWHNMLKVYNKMGDPGIFRNDRFWLAGDHVVDPRLKDTPLVRELVDEMDMARKRFKMTQYQGSNYTIMHTEFHRERAQPSQFVIGSDSHTCSAGADGCLAIGLGATEVTTALVTGEIWFKVPEVVEINLVSKPGRGIGGKDIILHILKELKRNTVASDRIVEYNGPGCRWLGADARFAIANMTTEFGGITGIFVPDGVTDQFIKSRKAARHKSDSFFFRPDPDCSYAISHTIDLSHVEPFVARYPSPDDVVPVSEVAGTKLDGVFIGACTAAEEDLVLGALVLRAGLDMGWRPVVHGQRRVVSGSRPIADFLRRTGLTEIYESAGFTIGVPDAAIASQNRNFENRMGRGAIGHLSSAATVAASSFGMVITSPQELVNNIPDHLWSQVKGKGSLSRDIFPEPRWVEPPFEDVDGSGSTSKMTTEGLLTANVNEGSTDEISDTTIKSKVYRLGDFVDTDALAPAQYALTSKNNEELGQHCLEFTNHEFRELVKAGHTVIVAGKAFGCGSSRQEAVQALLGIGVDCVIAESFAFIYSRNQPSLGLHRERPAINLTRNYLIIGGERFQFELSEIEKALTKRGGIIKAFNQYGRRIYDVLTGGRGVRTKKLKQVEPVDNMAW</sequence>
<dbReference type="Gene3D" id="3.30.499.10">
    <property type="entry name" value="Aconitase, domain 3"/>
    <property type="match status" value="2"/>
</dbReference>